<evidence type="ECO:0000313" key="3">
    <source>
        <dbReference type="Proteomes" id="UP000664132"/>
    </source>
</evidence>
<dbReference type="PANTHER" id="PTHR37576">
    <property type="entry name" value="DEFECT AT LOW TEMPERATURE PROTEIN 1"/>
    <property type="match status" value="1"/>
</dbReference>
<sequence length="688" mass="75262">MVGRKDSSGVSIDSNIPLTYYYAAISIFDRSNSHGCRNHGTSKHHSTRSSEDRLEQAPRYFAEKEGNTGNLWNPGFFNHVPFIGVLALLVVPLCAAADAIILYKSDGQEVSTWKVSPAVLLAILSAVANSCLQFTHSEGVTIAWWRKALHGGTLYDLSRYWESGNSLRAASTPGRGFNLIALATILTSAVVIDGPLLQRASITISVPMQKAVNVTAPIAQELPYGSTGFGTILESMTSGGVAQLVMNQTFAQVFSDYLTRTPLISSFTGCAGNCSGTVKAAGLQVNCSEESLLWKSPKENPDFSFASATTFFSNFTWKAGSVAHQMYANSTPLGEYGRYPHIDFRLSYATGRIATPAQTYGLPYGEAQGSGIPGFCNGTMVTKLCSMRSATLEYPIILVNDTLYLGGDSSQFPVDHIQAVGEAESYDYFNYHDPNDMSVTTIGGIAVAAQNMFSSLAKQTFKGIEMNGSLASQYIDYGTGPTNFFVNQDACAINWRDPSIDVINSLNELMFRMALIFSNTSKYDVMKNPFSEYWTNFYEAWPNNATSGDPGVPIPQVLTMLQTSNITVFQSNYTYLVAALSIMFLGFVVVIPLFCGFWELGRETSLNPLEVAKAFDAAILWEQGSNAPIKELNKKIRNRVVKYGETVEEDPTILGIRDDGLRQRLKGARLKLDSPTRMSQPQPKTVYV</sequence>
<keyword evidence="1" id="KW-0472">Membrane</keyword>
<dbReference type="Pfam" id="PF11374">
    <property type="entry name" value="DUF3176"/>
    <property type="match status" value="1"/>
</dbReference>
<dbReference type="InterPro" id="IPR021514">
    <property type="entry name" value="DUF3176"/>
</dbReference>
<protein>
    <submittedName>
        <fullName evidence="2">Uncharacterized protein</fullName>
    </submittedName>
</protein>
<dbReference type="Proteomes" id="UP000664132">
    <property type="component" value="Unassembled WGS sequence"/>
</dbReference>
<name>A0A8H7THJ6_9HELO</name>
<dbReference type="PANTHER" id="PTHR37576:SF2">
    <property type="entry name" value="DEFECT AT LOW TEMPERATURE PROTEIN 1"/>
    <property type="match status" value="1"/>
</dbReference>
<reference evidence="2" key="1">
    <citation type="submission" date="2021-02" db="EMBL/GenBank/DDBJ databases">
        <title>Genome sequence Cadophora malorum strain M34.</title>
        <authorList>
            <person name="Stefanovic E."/>
            <person name="Vu D."/>
            <person name="Scully C."/>
            <person name="Dijksterhuis J."/>
            <person name="Roader J."/>
            <person name="Houbraken J."/>
        </authorList>
    </citation>
    <scope>NUCLEOTIDE SEQUENCE</scope>
    <source>
        <strain evidence="2">M34</strain>
    </source>
</reference>
<comment type="caution">
    <text evidence="2">The sequence shown here is derived from an EMBL/GenBank/DDBJ whole genome shotgun (WGS) entry which is preliminary data.</text>
</comment>
<gene>
    <name evidence="2" type="ORF">IFR04_007604</name>
</gene>
<keyword evidence="1" id="KW-1133">Transmembrane helix</keyword>
<organism evidence="2 3">
    <name type="scientific">Cadophora malorum</name>
    <dbReference type="NCBI Taxonomy" id="108018"/>
    <lineage>
        <taxon>Eukaryota</taxon>
        <taxon>Fungi</taxon>
        <taxon>Dikarya</taxon>
        <taxon>Ascomycota</taxon>
        <taxon>Pezizomycotina</taxon>
        <taxon>Leotiomycetes</taxon>
        <taxon>Helotiales</taxon>
        <taxon>Ploettnerulaceae</taxon>
        <taxon>Cadophora</taxon>
    </lineage>
</organism>
<proteinExistence type="predicted"/>
<keyword evidence="3" id="KW-1185">Reference proteome</keyword>
<evidence type="ECO:0000256" key="1">
    <source>
        <dbReference type="SAM" id="Phobius"/>
    </source>
</evidence>
<evidence type="ECO:0000313" key="2">
    <source>
        <dbReference type="EMBL" id="KAG4419285.1"/>
    </source>
</evidence>
<accession>A0A8H7THJ6</accession>
<dbReference type="OrthoDB" id="5357734at2759"/>
<dbReference type="AlphaFoldDB" id="A0A8H7THJ6"/>
<dbReference type="EMBL" id="JAFJYH010000109">
    <property type="protein sequence ID" value="KAG4419285.1"/>
    <property type="molecule type" value="Genomic_DNA"/>
</dbReference>
<feature type="transmembrane region" description="Helical" evidence="1">
    <location>
        <begin position="115"/>
        <end position="135"/>
    </location>
</feature>
<feature type="transmembrane region" description="Helical" evidence="1">
    <location>
        <begin position="80"/>
        <end position="103"/>
    </location>
</feature>
<keyword evidence="1" id="KW-0812">Transmembrane</keyword>
<feature type="transmembrane region" description="Helical" evidence="1">
    <location>
        <begin position="573"/>
        <end position="598"/>
    </location>
</feature>